<keyword evidence="3" id="KW-1185">Reference proteome</keyword>
<accession>A0ABT0QI77</accession>
<evidence type="ECO:0008006" key="4">
    <source>
        <dbReference type="Google" id="ProtNLM"/>
    </source>
</evidence>
<feature type="region of interest" description="Disordered" evidence="1">
    <location>
        <begin position="166"/>
        <end position="185"/>
    </location>
</feature>
<protein>
    <recommendedName>
        <fullName evidence="4">Calx-beta domain-containing protein</fullName>
    </recommendedName>
</protein>
<gene>
    <name evidence="2" type="ORF">M3P09_16965</name>
</gene>
<dbReference type="Proteomes" id="UP001165381">
    <property type="component" value="Unassembled WGS sequence"/>
</dbReference>
<evidence type="ECO:0000313" key="3">
    <source>
        <dbReference type="Proteomes" id="UP001165381"/>
    </source>
</evidence>
<reference evidence="2" key="1">
    <citation type="submission" date="2022-05" db="EMBL/GenBank/DDBJ databases">
        <authorList>
            <person name="Park J.-S."/>
        </authorList>
    </citation>
    <scope>NUCLEOTIDE SEQUENCE</scope>
    <source>
        <strain evidence="2">2012CJ34-3</strain>
    </source>
</reference>
<dbReference type="SUPFAM" id="SSF141072">
    <property type="entry name" value="CalX-like"/>
    <property type="match status" value="1"/>
</dbReference>
<dbReference type="Gene3D" id="2.60.40.2030">
    <property type="match status" value="1"/>
</dbReference>
<name>A0ABT0QI77_9FLAO</name>
<evidence type="ECO:0000313" key="2">
    <source>
        <dbReference type="EMBL" id="MCL6296699.1"/>
    </source>
</evidence>
<dbReference type="PROSITE" id="PS51257">
    <property type="entry name" value="PROKAR_LIPOPROTEIN"/>
    <property type="match status" value="1"/>
</dbReference>
<comment type="caution">
    <text evidence="2">The sequence shown here is derived from an EMBL/GenBank/DDBJ whole genome shotgun (WGS) entry which is preliminary data.</text>
</comment>
<dbReference type="InterPro" id="IPR038081">
    <property type="entry name" value="CalX-like_sf"/>
</dbReference>
<organism evidence="2 3">
    <name type="scientific">Jejuia spongiicola</name>
    <dbReference type="NCBI Taxonomy" id="2942207"/>
    <lineage>
        <taxon>Bacteria</taxon>
        <taxon>Pseudomonadati</taxon>
        <taxon>Bacteroidota</taxon>
        <taxon>Flavobacteriia</taxon>
        <taxon>Flavobacteriales</taxon>
        <taxon>Flavobacteriaceae</taxon>
        <taxon>Jejuia</taxon>
    </lineage>
</organism>
<dbReference type="EMBL" id="JAMFLZ010000011">
    <property type="protein sequence ID" value="MCL6296699.1"/>
    <property type="molecule type" value="Genomic_DNA"/>
</dbReference>
<evidence type="ECO:0000256" key="1">
    <source>
        <dbReference type="SAM" id="MobiDB-lite"/>
    </source>
</evidence>
<proteinExistence type="predicted"/>
<sequence length="350" mass="37457">MKLYKYILILILFISCETDKIGPLLDENTNVIFFSDALFYESPNEDIFDETASTVSVGEQVTKSITVEIGAVLATAKNTQVTIGGTAVEGVDYTIDGSLNFDFPAGASVQSISISLIDNNNFDDDHTIVLSLPSGEGYSEDNRRELIINIINNEVSSGTVISSIESESDDAEEGINGNSPGNIDLESSDIEFGEVEGSTRGTEIIGLRFNKISIPKGATITSASIQFTVDEDVDNPADVVMTIFGEAVDNATTFTSTDFDISNRILTTASVDWNIPVWATVGEAGASQKTTDIKSVIQEIVNRSGWEYDNSLNIIFSPTAATLANPTESGRVAEAGPGSDAATITIEWEL</sequence>
<dbReference type="RefSeq" id="WP_099563673.1">
    <property type="nucleotide sequence ID" value="NZ_JAMFLZ010000011.1"/>
</dbReference>